<proteinExistence type="predicted"/>
<name>A0ABQ8UTM7_9EUKA</name>
<dbReference type="Proteomes" id="UP001141327">
    <property type="component" value="Unassembled WGS sequence"/>
</dbReference>
<reference evidence="1" key="1">
    <citation type="journal article" date="2022" name="bioRxiv">
        <title>Genomics of Preaxostyla Flagellates Illuminates Evolutionary Transitions and the Path Towards Mitochondrial Loss.</title>
        <authorList>
            <person name="Novak L.V.F."/>
            <person name="Treitli S.C."/>
            <person name="Pyrih J."/>
            <person name="Halakuc P."/>
            <person name="Pipaliya S.V."/>
            <person name="Vacek V."/>
            <person name="Brzon O."/>
            <person name="Soukal P."/>
            <person name="Eme L."/>
            <person name="Dacks J.B."/>
            <person name="Karnkowska A."/>
            <person name="Elias M."/>
            <person name="Hampl V."/>
        </authorList>
    </citation>
    <scope>NUCLEOTIDE SEQUENCE</scope>
    <source>
        <strain evidence="1">RCP-MX</strain>
    </source>
</reference>
<gene>
    <name evidence="1" type="ORF">PAPYR_2532</name>
</gene>
<evidence type="ECO:0000313" key="1">
    <source>
        <dbReference type="EMBL" id="KAJ4461087.1"/>
    </source>
</evidence>
<evidence type="ECO:0000313" key="2">
    <source>
        <dbReference type="Proteomes" id="UP001141327"/>
    </source>
</evidence>
<dbReference type="SUPFAM" id="SSF75169">
    <property type="entry name" value="DsrEFH-like"/>
    <property type="match status" value="1"/>
</dbReference>
<accession>A0ABQ8UTM7</accession>
<organism evidence="1 2">
    <name type="scientific">Paratrimastix pyriformis</name>
    <dbReference type="NCBI Taxonomy" id="342808"/>
    <lineage>
        <taxon>Eukaryota</taxon>
        <taxon>Metamonada</taxon>
        <taxon>Preaxostyla</taxon>
        <taxon>Paratrimastigidae</taxon>
        <taxon>Paratrimastix</taxon>
    </lineage>
</organism>
<dbReference type="InterPro" id="IPR027396">
    <property type="entry name" value="DsrEFH-like"/>
</dbReference>
<protein>
    <submittedName>
        <fullName evidence="1">Uncharacterized protein</fullName>
    </submittedName>
</protein>
<dbReference type="EMBL" id="JAPMOS010000009">
    <property type="protein sequence ID" value="KAJ4461087.1"/>
    <property type="molecule type" value="Genomic_DNA"/>
</dbReference>
<comment type="caution">
    <text evidence="1">The sequence shown here is derived from an EMBL/GenBank/DDBJ whole genome shotgun (WGS) entry which is preliminary data.</text>
</comment>
<sequence>MSRKVLFVLFTDDFCRSFHAFIWALDLKQHGHEVSIILEGPGTKHLSLLEPSSASSGLAEKFREVKAAGLLHGACKAASAGCGMGSTCGGPEPADLHGLARTYGVQLLEDVSGHANITPFIEQGYQVVTF</sequence>
<keyword evidence="2" id="KW-1185">Reference proteome</keyword>
<dbReference type="Gene3D" id="3.40.1260.10">
    <property type="entry name" value="DsrEFH-like"/>
    <property type="match status" value="1"/>
</dbReference>